<sequence length="417" mass="43596">MNEIMAIWAEWIRPSAGLPTVQWSILLAIAAACGHLLQRYTGLPKVVGYSAVGALAGLAGFSGTAWPLQGISLFLLELGISVVLFEAGGRIPLRWFRYNPMVLMQSLAESALAFAAAYWVLRWFEVPAAVAEPLALVAMVASPAVLTRVVMDTHASGPVTERAIVLSTLSTLYALTLGSAKAGLMDRPLHQLSDTVYPVAVVLGISVVVGAVLALALRSALRVMSPTSENTSMLLLALIAAGTALAAHFGGSAPLAALLGGMLLKQLNPRPWTWPRQLGTAASILIMLMFVLVSTVAAQADWSKSVAGLVATLVLARALAKIVGVALANPGSGASWRQALWTGCAMAPMSSIALLLVSQFVLASPSLGRMIARIALPTILLMEVLGAVVATYALYRAGESSKPLEPLGSATGDRRES</sequence>
<dbReference type="AlphaFoldDB" id="A0A9X1VZ23"/>
<comment type="subcellular location">
    <subcellularLocation>
        <location evidence="1">Membrane</location>
        <topology evidence="1">Multi-pass membrane protein</topology>
    </subcellularLocation>
</comment>
<proteinExistence type="predicted"/>
<dbReference type="RefSeq" id="WP_243309650.1">
    <property type="nucleotide sequence ID" value="NZ_JALGBI010000003.1"/>
</dbReference>
<evidence type="ECO:0000256" key="5">
    <source>
        <dbReference type="SAM" id="Phobius"/>
    </source>
</evidence>
<feature type="transmembrane region" description="Helical" evidence="5">
    <location>
        <begin position="163"/>
        <end position="184"/>
    </location>
</feature>
<reference evidence="7" key="1">
    <citation type="submission" date="2022-03" db="EMBL/GenBank/DDBJ databases">
        <authorList>
            <person name="Woo C.Y."/>
        </authorList>
    </citation>
    <scope>NUCLEOTIDE SEQUENCE</scope>
    <source>
        <strain evidence="7">CYS-02</strain>
    </source>
</reference>
<feature type="transmembrane region" description="Helical" evidence="5">
    <location>
        <begin position="46"/>
        <end position="65"/>
    </location>
</feature>
<dbReference type="InterPro" id="IPR038770">
    <property type="entry name" value="Na+/solute_symporter_sf"/>
</dbReference>
<evidence type="ECO:0000313" key="8">
    <source>
        <dbReference type="Proteomes" id="UP001139447"/>
    </source>
</evidence>
<evidence type="ECO:0000256" key="2">
    <source>
        <dbReference type="ARBA" id="ARBA00022692"/>
    </source>
</evidence>
<protein>
    <submittedName>
        <fullName evidence="7">Cation:proton antiporter</fullName>
    </submittedName>
</protein>
<dbReference type="EMBL" id="JALGBI010000003">
    <property type="protein sequence ID" value="MCJ0766077.1"/>
    <property type="molecule type" value="Genomic_DNA"/>
</dbReference>
<dbReference type="Pfam" id="PF00999">
    <property type="entry name" value="Na_H_Exchanger"/>
    <property type="match status" value="1"/>
</dbReference>
<evidence type="ECO:0000256" key="1">
    <source>
        <dbReference type="ARBA" id="ARBA00004141"/>
    </source>
</evidence>
<dbReference type="GO" id="GO:0016020">
    <property type="term" value="C:membrane"/>
    <property type="evidence" value="ECO:0007669"/>
    <property type="project" value="UniProtKB-SubCell"/>
</dbReference>
<evidence type="ECO:0000256" key="3">
    <source>
        <dbReference type="ARBA" id="ARBA00022989"/>
    </source>
</evidence>
<feature type="transmembrane region" description="Helical" evidence="5">
    <location>
        <begin position="340"/>
        <end position="362"/>
    </location>
</feature>
<comment type="caution">
    <text evidence="7">The sequence shown here is derived from an EMBL/GenBank/DDBJ whole genome shotgun (WGS) entry which is preliminary data.</text>
</comment>
<feature type="transmembrane region" description="Helical" evidence="5">
    <location>
        <begin position="20"/>
        <end position="37"/>
    </location>
</feature>
<evidence type="ECO:0000256" key="4">
    <source>
        <dbReference type="ARBA" id="ARBA00023136"/>
    </source>
</evidence>
<dbReference type="GO" id="GO:0015297">
    <property type="term" value="F:antiporter activity"/>
    <property type="evidence" value="ECO:0007669"/>
    <property type="project" value="InterPro"/>
</dbReference>
<feature type="transmembrane region" description="Helical" evidence="5">
    <location>
        <begin position="278"/>
        <end position="298"/>
    </location>
</feature>
<feature type="transmembrane region" description="Helical" evidence="5">
    <location>
        <begin position="374"/>
        <end position="395"/>
    </location>
</feature>
<organism evidence="7 8">
    <name type="scientific">Variovorax terrae</name>
    <dbReference type="NCBI Taxonomy" id="2923278"/>
    <lineage>
        <taxon>Bacteria</taxon>
        <taxon>Pseudomonadati</taxon>
        <taxon>Pseudomonadota</taxon>
        <taxon>Betaproteobacteria</taxon>
        <taxon>Burkholderiales</taxon>
        <taxon>Comamonadaceae</taxon>
        <taxon>Variovorax</taxon>
    </lineage>
</organism>
<accession>A0A9X1VZ23</accession>
<dbReference type="Gene3D" id="1.20.1530.20">
    <property type="match status" value="1"/>
</dbReference>
<dbReference type="InterPro" id="IPR006153">
    <property type="entry name" value="Cation/H_exchanger_TM"/>
</dbReference>
<keyword evidence="2 5" id="KW-0812">Transmembrane</keyword>
<feature type="transmembrane region" description="Helical" evidence="5">
    <location>
        <begin position="196"/>
        <end position="221"/>
    </location>
</feature>
<feature type="domain" description="Cation/H+ exchanger transmembrane" evidence="6">
    <location>
        <begin position="29"/>
        <end position="380"/>
    </location>
</feature>
<name>A0A9X1VZ23_9BURK</name>
<evidence type="ECO:0000259" key="6">
    <source>
        <dbReference type="Pfam" id="PF00999"/>
    </source>
</evidence>
<gene>
    <name evidence="7" type="ORF">MMF98_22915</name>
</gene>
<dbReference type="GO" id="GO:1902600">
    <property type="term" value="P:proton transmembrane transport"/>
    <property type="evidence" value="ECO:0007669"/>
    <property type="project" value="InterPro"/>
</dbReference>
<dbReference type="PANTHER" id="PTHR43021">
    <property type="entry name" value="NA(+)/H(+) ANTIPORTER-RELATED"/>
    <property type="match status" value="1"/>
</dbReference>
<evidence type="ECO:0000313" key="7">
    <source>
        <dbReference type="EMBL" id="MCJ0766077.1"/>
    </source>
</evidence>
<keyword evidence="4 5" id="KW-0472">Membrane</keyword>
<keyword evidence="3 5" id="KW-1133">Transmembrane helix</keyword>
<dbReference type="Proteomes" id="UP001139447">
    <property type="component" value="Unassembled WGS sequence"/>
</dbReference>
<keyword evidence="8" id="KW-1185">Reference proteome</keyword>
<feature type="transmembrane region" description="Helical" evidence="5">
    <location>
        <begin position="305"/>
        <end position="328"/>
    </location>
</feature>
<dbReference type="PANTHER" id="PTHR43021:SF2">
    <property type="entry name" value="CATION_H+ EXCHANGER DOMAIN-CONTAINING PROTEIN"/>
    <property type="match status" value="1"/>
</dbReference>
<feature type="transmembrane region" description="Helical" evidence="5">
    <location>
        <begin position="133"/>
        <end position="151"/>
    </location>
</feature>
<feature type="transmembrane region" description="Helical" evidence="5">
    <location>
        <begin position="233"/>
        <end position="258"/>
    </location>
</feature>